<sequence length="39" mass="4537">MLWERAEQDYIDYYSSNADAVYDAYKESQLIGNDKNAEG</sequence>
<accession>A0A0F9AZ47</accession>
<name>A0A0F9AZ47_9ZZZZ</name>
<proteinExistence type="predicted"/>
<comment type="caution">
    <text evidence="1">The sequence shown here is derived from an EMBL/GenBank/DDBJ whole genome shotgun (WGS) entry which is preliminary data.</text>
</comment>
<organism evidence="1">
    <name type="scientific">marine sediment metagenome</name>
    <dbReference type="NCBI Taxonomy" id="412755"/>
    <lineage>
        <taxon>unclassified sequences</taxon>
        <taxon>metagenomes</taxon>
        <taxon>ecological metagenomes</taxon>
    </lineage>
</organism>
<evidence type="ECO:0000313" key="1">
    <source>
        <dbReference type="EMBL" id="KKL14899.1"/>
    </source>
</evidence>
<dbReference type="EMBL" id="LAZR01040275">
    <property type="protein sequence ID" value="KKL14899.1"/>
    <property type="molecule type" value="Genomic_DNA"/>
</dbReference>
<dbReference type="AlphaFoldDB" id="A0A0F9AZ47"/>
<protein>
    <submittedName>
        <fullName evidence="1">Uncharacterized protein</fullName>
    </submittedName>
</protein>
<gene>
    <name evidence="1" type="ORF">LCGC14_2511080</name>
</gene>
<reference evidence="1" key="1">
    <citation type="journal article" date="2015" name="Nature">
        <title>Complex archaea that bridge the gap between prokaryotes and eukaryotes.</title>
        <authorList>
            <person name="Spang A."/>
            <person name="Saw J.H."/>
            <person name="Jorgensen S.L."/>
            <person name="Zaremba-Niedzwiedzka K."/>
            <person name="Martijn J."/>
            <person name="Lind A.E."/>
            <person name="van Eijk R."/>
            <person name="Schleper C."/>
            <person name="Guy L."/>
            <person name="Ettema T.J."/>
        </authorList>
    </citation>
    <scope>NUCLEOTIDE SEQUENCE</scope>
</reference>